<feature type="compositionally biased region" description="Polar residues" evidence="1">
    <location>
        <begin position="236"/>
        <end position="245"/>
    </location>
</feature>
<feature type="region of interest" description="Disordered" evidence="1">
    <location>
        <begin position="141"/>
        <end position="161"/>
    </location>
</feature>
<feature type="compositionally biased region" description="Low complexity" evidence="1">
    <location>
        <begin position="252"/>
        <end position="292"/>
    </location>
</feature>
<keyword evidence="4" id="KW-1185">Reference proteome</keyword>
<organism evidence="3 4">
    <name type="scientific">Mycolicibacterium hassiacum (strain DSM 44199 / CIP 105218 / JCM 12690 / 3849)</name>
    <name type="common">Mycobacterium hassiacum</name>
    <dbReference type="NCBI Taxonomy" id="1122247"/>
    <lineage>
        <taxon>Bacteria</taxon>
        <taxon>Bacillati</taxon>
        <taxon>Actinomycetota</taxon>
        <taxon>Actinomycetes</taxon>
        <taxon>Mycobacteriales</taxon>
        <taxon>Mycobacteriaceae</taxon>
        <taxon>Mycolicibacterium</taxon>
    </lineage>
</organism>
<dbReference type="Proteomes" id="UP000006265">
    <property type="component" value="Unassembled WGS sequence"/>
</dbReference>
<dbReference type="InterPro" id="IPR055583">
    <property type="entry name" value="DUF7159"/>
</dbReference>
<dbReference type="Pfam" id="PF23717">
    <property type="entry name" value="DUF7159"/>
    <property type="match status" value="1"/>
</dbReference>
<evidence type="ECO:0000313" key="4">
    <source>
        <dbReference type="Proteomes" id="UP000006265"/>
    </source>
</evidence>
<dbReference type="PATRIC" id="fig|1122247.3.peg.2625"/>
<proteinExistence type="predicted"/>
<evidence type="ECO:0000259" key="2">
    <source>
        <dbReference type="Pfam" id="PF23717"/>
    </source>
</evidence>
<feature type="compositionally biased region" description="Low complexity" evidence="1">
    <location>
        <begin position="144"/>
        <end position="157"/>
    </location>
</feature>
<reference evidence="3 4" key="1">
    <citation type="journal article" date="2012" name="J. Bacteriol.">
        <title>Genome sequence of Mycobacterium hassiacum DSM 44199, a rare source of heat-stable mycobacterial proteins.</title>
        <authorList>
            <person name="Tiago I."/>
            <person name="Maranha A."/>
            <person name="Mendes V."/>
            <person name="Alarico S."/>
            <person name="Moynihan P.J."/>
            <person name="Clarke A.J."/>
            <person name="Macedo-Ribeiro S."/>
            <person name="Pereira P.J."/>
            <person name="Empadinhas N."/>
        </authorList>
    </citation>
    <scope>NUCLEOTIDE SEQUENCE [LARGE SCALE GENOMIC DNA]</scope>
    <source>
        <strain evidence="4">DSM 44199 / CIP 105218 / JCM 12690 / 3849</strain>
    </source>
</reference>
<dbReference type="OrthoDB" id="4750676at2"/>
<gene>
    <name evidence="3" type="ORF">C731_2732</name>
</gene>
<accession>K5B886</accession>
<sequence length="332" mass="33087">MSKPVPVRLLTVEQSVDRPVGKGGSVDAVLGLALTSDRVVWALVDGSAPTGRRIDHDEVLLEAVIPGDIARHLDVLHGIETIAAASGYRIAGVGLTWSDDTASSAERLLNALRAMSFDKVVAVPDAPAGVGADRAVRTARRAAEPGAPGRPAAVAEPGEGRTDSRQRIAMLAAAAVVGALLALPLTAGAPQTTPQGVAEPAGGAAVVAAVPSPPPQPRIVKSVALTPAAGGDWSPPRSNGGASSRSGEDRAQAVQPDASAEAAPAAMVDPAPADATPITPAEVAPADAAPIAVSGPMPPAAPAETGEPVPPPPPRPPDPLQVVLSPLLSTLP</sequence>
<evidence type="ECO:0000313" key="3">
    <source>
        <dbReference type="EMBL" id="EKF23263.1"/>
    </source>
</evidence>
<protein>
    <recommendedName>
        <fullName evidence="2">DUF7159 domain-containing protein</fullName>
    </recommendedName>
</protein>
<name>K5B886_MYCHD</name>
<dbReference type="AlphaFoldDB" id="K5B886"/>
<evidence type="ECO:0000256" key="1">
    <source>
        <dbReference type="SAM" id="MobiDB-lite"/>
    </source>
</evidence>
<dbReference type="RefSeq" id="WP_005628386.1">
    <property type="nucleotide sequence ID" value="NZ_KB903900.1"/>
</dbReference>
<feature type="domain" description="DUF7159" evidence="2">
    <location>
        <begin position="27"/>
        <end position="128"/>
    </location>
</feature>
<feature type="region of interest" description="Disordered" evidence="1">
    <location>
        <begin position="227"/>
        <end position="332"/>
    </location>
</feature>
<comment type="caution">
    <text evidence="3">The sequence shown here is derived from an EMBL/GenBank/DDBJ whole genome shotgun (WGS) entry which is preliminary data.</text>
</comment>
<dbReference type="EMBL" id="AMRA01000074">
    <property type="protein sequence ID" value="EKF23263.1"/>
    <property type="molecule type" value="Genomic_DNA"/>
</dbReference>
<feature type="compositionally biased region" description="Pro residues" evidence="1">
    <location>
        <begin position="308"/>
        <end position="319"/>
    </location>
</feature>